<dbReference type="Gene3D" id="1.50.40.10">
    <property type="entry name" value="Mitochondrial carrier domain"/>
    <property type="match status" value="1"/>
</dbReference>
<keyword evidence="3" id="KW-0677">Repeat</keyword>
<dbReference type="PANTHER" id="PTHR24089">
    <property type="entry name" value="SOLUTE CARRIER FAMILY 25"/>
    <property type="match status" value="1"/>
</dbReference>
<feature type="compositionally biased region" description="Acidic residues" evidence="7">
    <location>
        <begin position="163"/>
        <end position="172"/>
    </location>
</feature>
<feature type="region of interest" description="Disordered" evidence="7">
    <location>
        <begin position="115"/>
        <end position="217"/>
    </location>
</feature>
<feature type="transmembrane region" description="Helical" evidence="8">
    <location>
        <begin position="306"/>
        <end position="326"/>
    </location>
</feature>
<gene>
    <name evidence="9" type="primary">UGO1</name>
    <name evidence="9" type="ORF">TWF696_004320</name>
</gene>
<evidence type="ECO:0000256" key="5">
    <source>
        <dbReference type="ARBA" id="ARBA00022989"/>
    </source>
</evidence>
<dbReference type="SUPFAM" id="SSF103506">
    <property type="entry name" value="Mitochondrial carrier"/>
    <property type="match status" value="1"/>
</dbReference>
<name>A0AAV9V609_9PEZI</name>
<accession>A0AAV9V609</accession>
<evidence type="ECO:0000256" key="6">
    <source>
        <dbReference type="ARBA" id="ARBA00023136"/>
    </source>
</evidence>
<keyword evidence="2 8" id="KW-0812">Transmembrane</keyword>
<evidence type="ECO:0000256" key="1">
    <source>
        <dbReference type="ARBA" id="ARBA00004325"/>
    </source>
</evidence>
<dbReference type="AlphaFoldDB" id="A0AAV9V609"/>
<keyword evidence="5 8" id="KW-1133">Transmembrane helix</keyword>
<evidence type="ECO:0000256" key="4">
    <source>
        <dbReference type="ARBA" id="ARBA00022792"/>
    </source>
</evidence>
<comment type="caution">
    <text evidence="9">The sequence shown here is derived from an EMBL/GenBank/DDBJ whole genome shotgun (WGS) entry which is preliminary data.</text>
</comment>
<proteinExistence type="predicted"/>
<feature type="compositionally biased region" description="Low complexity" evidence="7">
    <location>
        <begin position="136"/>
        <end position="145"/>
    </location>
</feature>
<feature type="compositionally biased region" description="Low complexity" evidence="7">
    <location>
        <begin position="115"/>
        <end position="125"/>
    </location>
</feature>
<keyword evidence="6 8" id="KW-0472">Membrane</keyword>
<keyword evidence="4" id="KW-0999">Mitochondrion inner membrane</keyword>
<reference evidence="9 10" key="1">
    <citation type="submission" date="2019-10" db="EMBL/GenBank/DDBJ databases">
        <authorList>
            <person name="Palmer J.M."/>
        </authorList>
    </citation>
    <scope>NUCLEOTIDE SEQUENCE [LARGE SCALE GENOMIC DNA]</scope>
    <source>
        <strain evidence="9 10">TWF696</strain>
    </source>
</reference>
<feature type="compositionally biased region" description="Basic and acidic residues" evidence="7">
    <location>
        <begin position="197"/>
        <end position="214"/>
    </location>
</feature>
<comment type="subcellular location">
    <subcellularLocation>
        <location evidence="1">Mitochondrion membrane</location>
    </subcellularLocation>
</comment>
<dbReference type="Proteomes" id="UP001375240">
    <property type="component" value="Unassembled WGS sequence"/>
</dbReference>
<evidence type="ECO:0000313" key="9">
    <source>
        <dbReference type="EMBL" id="KAK6355203.1"/>
    </source>
</evidence>
<sequence length="497" mass="53428">MSNSQYTPNPLRPYYVPPAHDFLTGKLSTTSHTTAPLVLSSTAARNAATLGSATRDMLSDLDYSDYLETPSATAMVRDMFDTAVMRYTSVLILQPFKVAKTVMQCQYVPRRAPGAAAAASRSGVRGVEGEGGSVGAGSRRGSAVSPEGFAEYGGEWSGQYNGEGEDSEDEDPPYFASNDNLDESAAWSGSQRRKRGRERERDPSRGRKMTDRAGRMITDATNAAPHGDKAEHPWQIKPRKVGSVGDMLGALWNKEGIWGVWKGSNSTFVYTVLTSTLEAWTQSFLSAVLNVPDPSLSDVIDSPTPLTALAIVVASSAITALLLAPLDIVRTRVILAPADDKPRTMLPLLKSLPSYLCPASLALPTALHAALPAFISNGVPYYLRANYGIDPVVRPAVYTMCTFFSSTVELFVRLPLETSLRRGQIAVAAPRKTVVPVGPYYGTVGTLWSLCKTEESGWVGVEGMYRGWKVGMWGLLGTWAMGVFGGANAASMTGAQF</sequence>
<dbReference type="EMBL" id="JAVHNQ010000002">
    <property type="protein sequence ID" value="KAK6355203.1"/>
    <property type="molecule type" value="Genomic_DNA"/>
</dbReference>
<evidence type="ECO:0000256" key="7">
    <source>
        <dbReference type="SAM" id="MobiDB-lite"/>
    </source>
</evidence>
<evidence type="ECO:0000313" key="10">
    <source>
        <dbReference type="Proteomes" id="UP001375240"/>
    </source>
</evidence>
<evidence type="ECO:0000256" key="2">
    <source>
        <dbReference type="ARBA" id="ARBA00022692"/>
    </source>
</evidence>
<dbReference type="InterPro" id="IPR023395">
    <property type="entry name" value="MCP_dom_sf"/>
</dbReference>
<protein>
    <submittedName>
        <fullName evidence="9">Mitochondrial fusion and transport protein ugo1</fullName>
    </submittedName>
</protein>
<evidence type="ECO:0000256" key="8">
    <source>
        <dbReference type="SAM" id="Phobius"/>
    </source>
</evidence>
<organism evidence="9 10">
    <name type="scientific">Orbilia brochopaga</name>
    <dbReference type="NCBI Taxonomy" id="3140254"/>
    <lineage>
        <taxon>Eukaryota</taxon>
        <taxon>Fungi</taxon>
        <taxon>Dikarya</taxon>
        <taxon>Ascomycota</taxon>
        <taxon>Pezizomycotina</taxon>
        <taxon>Orbiliomycetes</taxon>
        <taxon>Orbiliales</taxon>
        <taxon>Orbiliaceae</taxon>
        <taxon>Orbilia</taxon>
    </lineage>
</organism>
<keyword evidence="10" id="KW-1185">Reference proteome</keyword>
<keyword evidence="4" id="KW-0496">Mitochondrion</keyword>
<dbReference type="GO" id="GO:0031966">
    <property type="term" value="C:mitochondrial membrane"/>
    <property type="evidence" value="ECO:0007669"/>
    <property type="project" value="UniProtKB-SubCell"/>
</dbReference>
<evidence type="ECO:0000256" key="3">
    <source>
        <dbReference type="ARBA" id="ARBA00022737"/>
    </source>
</evidence>